<name>A0A6L2MVW4_TANCI</name>
<dbReference type="InterPro" id="IPR021109">
    <property type="entry name" value="Peptidase_aspartic_dom_sf"/>
</dbReference>
<dbReference type="Gene3D" id="2.40.70.10">
    <property type="entry name" value="Acid Proteases"/>
    <property type="match status" value="1"/>
</dbReference>
<reference evidence="4" key="1">
    <citation type="journal article" date="2019" name="Sci. Rep.">
        <title>Draft genome of Tanacetum cinerariifolium, the natural source of mosquito coil.</title>
        <authorList>
            <person name="Yamashiro T."/>
            <person name="Shiraishi A."/>
            <person name="Satake H."/>
            <person name="Nakayama K."/>
        </authorList>
    </citation>
    <scope>NUCLEOTIDE SEQUENCE</scope>
</reference>
<sequence length="794" mass="90534">MSSPNHLTSNIKDAYSEYVSVVPDYSPTSPGKTYSSASNNSIDVIPPTSSNFLLFHNDPYINVMNVYANFTPSPIPIPPPTIKSPSESLEFFLPKELLSPKKQKQEILNHLDELPLDRIERIEDDVEGHDTTYNIEIADGNLISTNTIIQGYTLTLLNQPFEIDLMPIKLGSFDVFIGMDWLSKYHAKIIYDEKVVHIPIEDETLIIRGTQLDMSASYHPETDGQSGRTIQTLEDMLWACAIDFGKGWEKNLPLAEVGDTQLTGPEIIHETTEKIVQIRQHLQAAIDQQRSYANVRQKPFEFQAGDRVMLKISPRKDYSPASPGKTYSSDSNNSTDVISPTSSNFSLFHNDPYIDVMNAYDTFTPSPIPIPPPTIKYPSESPEFFLPKELLSPKEQKQDQYFQDYEMGERLLTNKYCPQTEIKKMEDGFYNLSVKGNDLKTYVRRFQELVVLCPNMVPNNKKLMKVFIGGLPRSIKGNVTASKPQTLKEAINIAQRLMDQVTKHTSIQGTNDHKRKFKDKRNISSNNNYRNNYQNIHNNRTNDFRQQRNRRPKTFRSYTATPTKNRGCTGNRPLCQRCTLHHTGPCTIRCRVCNKIGHLTKNCRNKGPATGSNMQPVFVICHACGEKGHYRNCFALLQKLEVLSGRVETRYHRYAKRAVQSTFDDMHKALRDASVEHYTQPGSIVVTQVMANEISSWNVDSIFHIGDTSYAIGFVVERDFFLYLITPVATFSLSFIRHQNNNYHDRESLCITGWLEEDNRVVKAGAQWQRPLKEEEDDGGDCDDSGLLVFYNRS</sequence>
<dbReference type="GO" id="GO:0003964">
    <property type="term" value="F:RNA-directed DNA polymerase activity"/>
    <property type="evidence" value="ECO:0007669"/>
    <property type="project" value="UniProtKB-KW"/>
</dbReference>
<dbReference type="PANTHER" id="PTHR15503:SF45">
    <property type="entry name" value="RNA-DIRECTED DNA POLYMERASE HOMOLOG"/>
    <property type="match status" value="1"/>
</dbReference>
<evidence type="ECO:0000313" key="4">
    <source>
        <dbReference type="EMBL" id="GEU76515.1"/>
    </source>
</evidence>
<feature type="compositionally biased region" description="Polar residues" evidence="2">
    <location>
        <begin position="325"/>
        <end position="336"/>
    </location>
</feature>
<dbReference type="PANTHER" id="PTHR15503">
    <property type="entry name" value="LDOC1 RELATED"/>
    <property type="match status" value="1"/>
</dbReference>
<dbReference type="Pfam" id="PF08284">
    <property type="entry name" value="RVP_2"/>
    <property type="match status" value="1"/>
</dbReference>
<dbReference type="Pfam" id="PF19259">
    <property type="entry name" value="Ty3_capsid"/>
    <property type="match status" value="1"/>
</dbReference>
<evidence type="ECO:0000259" key="3">
    <source>
        <dbReference type="PROSITE" id="PS50158"/>
    </source>
</evidence>
<keyword evidence="4" id="KW-0548">Nucleotidyltransferase</keyword>
<dbReference type="InterPro" id="IPR032567">
    <property type="entry name" value="RTL1-rel"/>
</dbReference>
<feature type="region of interest" description="Disordered" evidence="2">
    <location>
        <begin position="504"/>
        <end position="550"/>
    </location>
</feature>
<dbReference type="GO" id="GO:0008270">
    <property type="term" value="F:zinc ion binding"/>
    <property type="evidence" value="ECO:0007669"/>
    <property type="project" value="UniProtKB-KW"/>
</dbReference>
<feature type="region of interest" description="Disordered" evidence="2">
    <location>
        <begin position="314"/>
        <end position="336"/>
    </location>
</feature>
<keyword evidence="1" id="KW-0863">Zinc-finger</keyword>
<protein>
    <submittedName>
        <fullName evidence="4">Putative reverse transcriptase domain-containing protein</fullName>
    </submittedName>
</protein>
<dbReference type="GO" id="GO:0003676">
    <property type="term" value="F:nucleic acid binding"/>
    <property type="evidence" value="ECO:0007669"/>
    <property type="project" value="InterPro"/>
</dbReference>
<dbReference type="InterPro" id="IPR045358">
    <property type="entry name" value="Ty3_capsid"/>
</dbReference>
<keyword evidence="4" id="KW-0808">Transferase</keyword>
<evidence type="ECO:0000256" key="1">
    <source>
        <dbReference type="PROSITE-ProRule" id="PRU00047"/>
    </source>
</evidence>
<feature type="compositionally biased region" description="Low complexity" evidence="2">
    <location>
        <begin position="523"/>
        <end position="539"/>
    </location>
</feature>
<keyword evidence="1" id="KW-0862">Zinc</keyword>
<comment type="caution">
    <text evidence="4">The sequence shown here is derived from an EMBL/GenBank/DDBJ whole genome shotgun (WGS) entry which is preliminary data.</text>
</comment>
<dbReference type="InterPro" id="IPR001878">
    <property type="entry name" value="Znf_CCHC"/>
</dbReference>
<proteinExistence type="predicted"/>
<feature type="domain" description="CCHC-type" evidence="3">
    <location>
        <begin position="589"/>
        <end position="605"/>
    </location>
</feature>
<gene>
    <name evidence="4" type="ORF">Tci_048493</name>
</gene>
<dbReference type="PROSITE" id="PS50158">
    <property type="entry name" value="ZF_CCHC"/>
    <property type="match status" value="1"/>
</dbReference>
<evidence type="ECO:0000256" key="2">
    <source>
        <dbReference type="SAM" id="MobiDB-lite"/>
    </source>
</evidence>
<dbReference type="SMART" id="SM00343">
    <property type="entry name" value="ZnF_C2HC"/>
    <property type="match status" value="2"/>
</dbReference>
<dbReference type="EMBL" id="BKCJ010007295">
    <property type="protein sequence ID" value="GEU76515.1"/>
    <property type="molecule type" value="Genomic_DNA"/>
</dbReference>
<keyword evidence="1" id="KW-0479">Metal-binding</keyword>
<keyword evidence="4" id="KW-0695">RNA-directed DNA polymerase</keyword>
<dbReference type="Gene3D" id="4.10.60.10">
    <property type="entry name" value="Zinc finger, CCHC-type"/>
    <property type="match status" value="1"/>
</dbReference>
<organism evidence="4">
    <name type="scientific">Tanacetum cinerariifolium</name>
    <name type="common">Dalmatian daisy</name>
    <name type="synonym">Chrysanthemum cinerariifolium</name>
    <dbReference type="NCBI Taxonomy" id="118510"/>
    <lineage>
        <taxon>Eukaryota</taxon>
        <taxon>Viridiplantae</taxon>
        <taxon>Streptophyta</taxon>
        <taxon>Embryophyta</taxon>
        <taxon>Tracheophyta</taxon>
        <taxon>Spermatophyta</taxon>
        <taxon>Magnoliopsida</taxon>
        <taxon>eudicotyledons</taxon>
        <taxon>Gunneridae</taxon>
        <taxon>Pentapetalae</taxon>
        <taxon>asterids</taxon>
        <taxon>campanulids</taxon>
        <taxon>Asterales</taxon>
        <taxon>Asteraceae</taxon>
        <taxon>Asteroideae</taxon>
        <taxon>Anthemideae</taxon>
        <taxon>Anthemidinae</taxon>
        <taxon>Tanacetum</taxon>
    </lineage>
</organism>
<dbReference type="CDD" id="cd00303">
    <property type="entry name" value="retropepsin_like"/>
    <property type="match status" value="1"/>
</dbReference>
<dbReference type="AlphaFoldDB" id="A0A6L2MVW4"/>
<accession>A0A6L2MVW4</accession>